<dbReference type="Gene3D" id="2.40.37.20">
    <property type="entry name" value="D-serine dehydratase-like domain"/>
    <property type="match status" value="1"/>
</dbReference>
<dbReference type="InterPro" id="IPR001608">
    <property type="entry name" value="Ala_racemase_N"/>
</dbReference>
<dbReference type="STRING" id="735517.SAMN05444272_3978"/>
<comment type="similarity">
    <text evidence="1">Belongs to the DSD1 family.</text>
</comment>
<accession>A0A1M7NU87</accession>
<feature type="domain" description="D-serine dehydratase-like" evidence="3">
    <location>
        <begin position="304"/>
        <end position="401"/>
    </location>
</feature>
<evidence type="ECO:0000259" key="3">
    <source>
        <dbReference type="SMART" id="SM01119"/>
    </source>
</evidence>
<dbReference type="EMBL" id="FRBW01000005">
    <property type="protein sequence ID" value="SHN07599.1"/>
    <property type="molecule type" value="Genomic_DNA"/>
</dbReference>
<evidence type="ECO:0000313" key="5">
    <source>
        <dbReference type="Proteomes" id="UP000186002"/>
    </source>
</evidence>
<name>A0A1M7NU87_9HYPH</name>
<gene>
    <name evidence="4" type="ORF">SAMN05444272_3978</name>
</gene>
<dbReference type="InterPro" id="IPR042208">
    <property type="entry name" value="D-ser_dehydrat-like_sf"/>
</dbReference>
<evidence type="ECO:0000256" key="2">
    <source>
        <dbReference type="ARBA" id="ARBA00023239"/>
    </source>
</evidence>
<evidence type="ECO:0000313" key="4">
    <source>
        <dbReference type="EMBL" id="SHN07599.1"/>
    </source>
</evidence>
<dbReference type="PANTHER" id="PTHR28004:SF8">
    <property type="entry name" value="D-SERINE DEAMINASE"/>
    <property type="match status" value="1"/>
</dbReference>
<reference evidence="4 5" key="1">
    <citation type="submission" date="2016-11" db="EMBL/GenBank/DDBJ databases">
        <authorList>
            <person name="Jaros S."/>
            <person name="Januszkiewicz K."/>
            <person name="Wedrychowicz H."/>
        </authorList>
    </citation>
    <scope>NUCLEOTIDE SEQUENCE [LARGE SCALE GENOMIC DNA]</scope>
    <source>
        <strain evidence="4 5">DSM 22153</strain>
    </source>
</reference>
<organism evidence="4 5">
    <name type="scientific">Roseibium suaedae</name>
    <dbReference type="NCBI Taxonomy" id="735517"/>
    <lineage>
        <taxon>Bacteria</taxon>
        <taxon>Pseudomonadati</taxon>
        <taxon>Pseudomonadota</taxon>
        <taxon>Alphaproteobacteria</taxon>
        <taxon>Hyphomicrobiales</taxon>
        <taxon>Stappiaceae</taxon>
        <taxon>Roseibium</taxon>
    </lineage>
</organism>
<dbReference type="Pfam" id="PF14031">
    <property type="entry name" value="D-ser_dehydrat"/>
    <property type="match status" value="1"/>
</dbReference>
<dbReference type="AlphaFoldDB" id="A0A1M7NU87"/>
<dbReference type="PANTHER" id="PTHR28004">
    <property type="entry name" value="ZGC:162816-RELATED"/>
    <property type="match status" value="1"/>
</dbReference>
<dbReference type="RefSeq" id="WP_235860654.1">
    <property type="nucleotide sequence ID" value="NZ_FRBW01000005.1"/>
</dbReference>
<keyword evidence="5" id="KW-1185">Reference proteome</keyword>
<dbReference type="Gene3D" id="3.20.20.10">
    <property type="entry name" value="Alanine racemase"/>
    <property type="match status" value="1"/>
</dbReference>
<dbReference type="GO" id="GO:0016829">
    <property type="term" value="F:lyase activity"/>
    <property type="evidence" value="ECO:0007669"/>
    <property type="project" value="UniProtKB-KW"/>
</dbReference>
<dbReference type="InterPro" id="IPR051466">
    <property type="entry name" value="D-amino_acid_metab_enzyme"/>
</dbReference>
<proteinExistence type="inferred from homology"/>
<dbReference type="SMART" id="SM01119">
    <property type="entry name" value="D-ser_dehydrat"/>
    <property type="match status" value="1"/>
</dbReference>
<dbReference type="InterPro" id="IPR026956">
    <property type="entry name" value="D-ser_dehydrat-like_dom"/>
</dbReference>
<dbReference type="SUPFAM" id="SSF51419">
    <property type="entry name" value="PLP-binding barrel"/>
    <property type="match status" value="1"/>
</dbReference>
<dbReference type="Proteomes" id="UP000186002">
    <property type="component" value="Unassembled WGS sequence"/>
</dbReference>
<dbReference type="Pfam" id="PF01168">
    <property type="entry name" value="Ala_racemase_N"/>
    <property type="match status" value="1"/>
</dbReference>
<sequence length="415" mass="44213">MSFLRGLVGVIGAGDDLASKGLHPERGDLSLPALTLDLAAFDKNAEAMFAYAKARNLLLAPHAKTPMSPELSRRLADQGAWGLSVANLQQAMVLLNSGFSRLLVANQIGGEVSGVRFGKLLAAHPEAEVIFFIDSIASAKAIVAAAKACGRTLPVLIEIGSGRAGARDEAAITALIDEVLAKDCLELSGIACYEGAAAKADPAETEAAIAELCDLSLQAFAKIRKARPEAELLLSAGGSSFFDLVVRHLLPAVEADGNARMVLRSGAIFFHDHGVYERALAQLDQRNGFEPVTGQKASEAFTPALRVWAEVLSRPEPDLLICGMGMRDVSFDQDMPRPLAFYRNGNHLEDGKGASVFKLNDQHAFLRVDPSHPAEVGDVVEFGISHPCTCIDRWRSILGRGPDGAILASFPTYFG</sequence>
<protein>
    <submittedName>
        <fullName evidence="4">D-serine dehydratase</fullName>
    </submittedName>
</protein>
<evidence type="ECO:0000256" key="1">
    <source>
        <dbReference type="ARBA" id="ARBA00005323"/>
    </source>
</evidence>
<keyword evidence="2" id="KW-0456">Lyase</keyword>
<dbReference type="InterPro" id="IPR029066">
    <property type="entry name" value="PLP-binding_barrel"/>
</dbReference>